<dbReference type="RefSeq" id="WP_041112122.1">
    <property type="nucleotide sequence ID" value="NZ_CP004373.1"/>
</dbReference>
<evidence type="ECO:0000256" key="1">
    <source>
        <dbReference type="SAM" id="Phobius"/>
    </source>
</evidence>
<keyword evidence="1" id="KW-0812">Transmembrane</keyword>
<proteinExistence type="predicted"/>
<accession>A0A067Z7R7</accession>
<sequence>MSDFSKISPPVSVAELRLRLERIRRLAWLLNSAARIPGLRLRAGLDTLLGLLPGGGALIGTALSLYIVWEGRRMGVDRQIVQRMLGNVAIEAVVGLVPLAGDLFDTVFKADLRNIALIEAALAGRLGVQ</sequence>
<dbReference type="Proteomes" id="UP000031656">
    <property type="component" value="Chromosome"/>
</dbReference>
<dbReference type="KEGG" id="goy:GLS_c19920"/>
<dbReference type="GeneID" id="56906213"/>
<dbReference type="Pfam" id="PF13430">
    <property type="entry name" value="DUF4112"/>
    <property type="match status" value="1"/>
</dbReference>
<evidence type="ECO:0000313" key="3">
    <source>
        <dbReference type="Proteomes" id="UP000031656"/>
    </source>
</evidence>
<gene>
    <name evidence="2" type="ORF">GLS_c19920</name>
</gene>
<evidence type="ECO:0000313" key="2">
    <source>
        <dbReference type="EMBL" id="AHK71865.1"/>
    </source>
</evidence>
<dbReference type="InterPro" id="IPR025187">
    <property type="entry name" value="DUF4112"/>
</dbReference>
<dbReference type="PANTHER" id="PTHR35519:SF2">
    <property type="entry name" value="PH DOMAIN PROTEIN"/>
    <property type="match status" value="1"/>
</dbReference>
<dbReference type="PANTHER" id="PTHR35519">
    <property type="entry name" value="MEMBRANE PROTEINS"/>
    <property type="match status" value="1"/>
</dbReference>
<dbReference type="HOGENOM" id="CLU_116315_3_0_5"/>
<organism evidence="2 3">
    <name type="scientific">Gluconobacter oxydans DSM 3504</name>
    <dbReference type="NCBI Taxonomy" id="1288313"/>
    <lineage>
        <taxon>Bacteria</taxon>
        <taxon>Pseudomonadati</taxon>
        <taxon>Pseudomonadota</taxon>
        <taxon>Alphaproteobacteria</taxon>
        <taxon>Acetobacterales</taxon>
        <taxon>Acetobacteraceae</taxon>
        <taxon>Gluconobacter</taxon>
    </lineage>
</organism>
<keyword evidence="1" id="KW-1133">Transmembrane helix</keyword>
<dbReference type="AlphaFoldDB" id="A0A067Z7R7"/>
<protein>
    <submittedName>
        <fullName evidence="2">DUF4112 family protein</fullName>
    </submittedName>
</protein>
<name>A0A067Z7R7_GLUOY</name>
<dbReference type="EMBL" id="CP004373">
    <property type="protein sequence ID" value="AHK71865.1"/>
    <property type="molecule type" value="Genomic_DNA"/>
</dbReference>
<feature type="transmembrane region" description="Helical" evidence="1">
    <location>
        <begin position="48"/>
        <end position="69"/>
    </location>
</feature>
<keyword evidence="1" id="KW-0472">Membrane</keyword>
<reference evidence="2 3" key="1">
    <citation type="journal article" date="2015" name="Appl. Microbiol. Biotechnol.">
        <title>The consequence of an additional NADH dehydrogenase paralog on the growth of Gluconobacter oxydans DSM3504.</title>
        <authorList>
            <person name="Kostner D."/>
            <person name="Luchterhand B."/>
            <person name="Junker A."/>
            <person name="Volland S."/>
            <person name="Daniel R."/>
            <person name="Buchs J."/>
            <person name="Liebl W."/>
            <person name="Ehrenreich A."/>
        </authorList>
    </citation>
    <scope>NUCLEOTIDE SEQUENCE [LARGE SCALE GENOMIC DNA]</scope>
    <source>
        <strain evidence="2">DSM 3504</strain>
    </source>
</reference>